<proteinExistence type="predicted"/>
<reference evidence="1 2" key="1">
    <citation type="submission" date="2014-04" db="EMBL/GenBank/DDBJ databases">
        <authorList>
            <consortium name="DOE Joint Genome Institute"/>
            <person name="Kuo A."/>
            <person name="Ruytinx J."/>
            <person name="Rineau F."/>
            <person name="Colpaert J."/>
            <person name="Kohler A."/>
            <person name="Nagy L.G."/>
            <person name="Floudas D."/>
            <person name="Copeland A."/>
            <person name="Barry K.W."/>
            <person name="Cichocki N."/>
            <person name="Veneault-Fourrey C."/>
            <person name="LaButti K."/>
            <person name="Lindquist E.A."/>
            <person name="Lipzen A."/>
            <person name="Lundell T."/>
            <person name="Morin E."/>
            <person name="Murat C."/>
            <person name="Sun H."/>
            <person name="Tunlid A."/>
            <person name="Henrissat B."/>
            <person name="Grigoriev I.V."/>
            <person name="Hibbett D.S."/>
            <person name="Martin F."/>
            <person name="Nordberg H.P."/>
            <person name="Cantor M.N."/>
            <person name="Hua S.X."/>
        </authorList>
    </citation>
    <scope>NUCLEOTIDE SEQUENCE [LARGE SCALE GENOMIC DNA]</scope>
    <source>
        <strain evidence="1 2">UH-Slu-Lm8-n1</strain>
    </source>
</reference>
<protein>
    <submittedName>
        <fullName evidence="1">Uncharacterized protein</fullName>
    </submittedName>
</protein>
<accession>A0A0D0BSD4</accession>
<dbReference type="InParanoid" id="A0A0D0BSD4"/>
<dbReference type="Proteomes" id="UP000054485">
    <property type="component" value="Unassembled WGS sequence"/>
</dbReference>
<evidence type="ECO:0000313" key="2">
    <source>
        <dbReference type="Proteomes" id="UP000054485"/>
    </source>
</evidence>
<sequence>MSILQTSDFESRIGYTEPWIYRHNQTISVCIYSHKARHHDLAPHLSVPRASLESMSKLRCG</sequence>
<name>A0A0D0BSD4_9AGAM</name>
<dbReference type="EMBL" id="KN835137">
    <property type="protein sequence ID" value="KIK48567.1"/>
    <property type="molecule type" value="Genomic_DNA"/>
</dbReference>
<organism evidence="1 2">
    <name type="scientific">Suillus luteus UH-Slu-Lm8-n1</name>
    <dbReference type="NCBI Taxonomy" id="930992"/>
    <lineage>
        <taxon>Eukaryota</taxon>
        <taxon>Fungi</taxon>
        <taxon>Dikarya</taxon>
        <taxon>Basidiomycota</taxon>
        <taxon>Agaricomycotina</taxon>
        <taxon>Agaricomycetes</taxon>
        <taxon>Agaricomycetidae</taxon>
        <taxon>Boletales</taxon>
        <taxon>Suillineae</taxon>
        <taxon>Suillaceae</taxon>
        <taxon>Suillus</taxon>
    </lineage>
</organism>
<dbReference type="HOGENOM" id="CLU_2924278_0_0_1"/>
<reference evidence="2" key="2">
    <citation type="submission" date="2015-01" db="EMBL/GenBank/DDBJ databases">
        <title>Evolutionary Origins and Diversification of the Mycorrhizal Mutualists.</title>
        <authorList>
            <consortium name="DOE Joint Genome Institute"/>
            <consortium name="Mycorrhizal Genomics Consortium"/>
            <person name="Kohler A."/>
            <person name="Kuo A."/>
            <person name="Nagy L.G."/>
            <person name="Floudas D."/>
            <person name="Copeland A."/>
            <person name="Barry K.W."/>
            <person name="Cichocki N."/>
            <person name="Veneault-Fourrey C."/>
            <person name="LaButti K."/>
            <person name="Lindquist E.A."/>
            <person name="Lipzen A."/>
            <person name="Lundell T."/>
            <person name="Morin E."/>
            <person name="Murat C."/>
            <person name="Riley R."/>
            <person name="Ohm R."/>
            <person name="Sun H."/>
            <person name="Tunlid A."/>
            <person name="Henrissat B."/>
            <person name="Grigoriev I.V."/>
            <person name="Hibbett D.S."/>
            <person name="Martin F."/>
        </authorList>
    </citation>
    <scope>NUCLEOTIDE SEQUENCE [LARGE SCALE GENOMIC DNA]</scope>
    <source>
        <strain evidence="2">UH-Slu-Lm8-n1</strain>
    </source>
</reference>
<dbReference type="AlphaFoldDB" id="A0A0D0BSD4"/>
<evidence type="ECO:0000313" key="1">
    <source>
        <dbReference type="EMBL" id="KIK48567.1"/>
    </source>
</evidence>
<gene>
    <name evidence="1" type="ORF">CY34DRAFT_798075</name>
</gene>
<keyword evidence="2" id="KW-1185">Reference proteome</keyword>